<accession>A0ACC6PL67</accession>
<sequence length="53" mass="5838">MGARSATAAASTVTTAVRPVRPRSPLRRLEPQFGDWIRLGMLAEQITPKWSTT</sequence>
<evidence type="ECO:0000313" key="1">
    <source>
        <dbReference type="EMBL" id="MEJ8632035.1"/>
    </source>
</evidence>
<evidence type="ECO:0000313" key="2">
    <source>
        <dbReference type="Proteomes" id="UP001377168"/>
    </source>
</evidence>
<comment type="caution">
    <text evidence="1">The sequence shown here is derived from an EMBL/GenBank/DDBJ whole genome shotgun (WGS) entry which is preliminary data.</text>
</comment>
<dbReference type="EMBL" id="JBBKAJ010000002">
    <property type="protein sequence ID" value="MEJ8632035.1"/>
    <property type="molecule type" value="Genomic_DNA"/>
</dbReference>
<dbReference type="Proteomes" id="UP001377168">
    <property type="component" value="Unassembled WGS sequence"/>
</dbReference>
<proteinExistence type="predicted"/>
<gene>
    <name evidence="1" type="ORF">WKI67_00790</name>
</gene>
<name>A0ACC6PL67_9ACTN</name>
<protein>
    <submittedName>
        <fullName evidence="1">Uncharacterized protein</fullName>
    </submittedName>
</protein>
<keyword evidence="2" id="KW-1185">Reference proteome</keyword>
<reference evidence="1" key="1">
    <citation type="submission" date="2024-03" db="EMBL/GenBank/DDBJ databases">
        <title>Novel Streptomyces species of biotechnological and ecological value are a feature of Machair soil.</title>
        <authorList>
            <person name="Prole J.R."/>
            <person name="Goodfellow M."/>
            <person name="Allenby N."/>
            <person name="Ward A.C."/>
        </authorList>
    </citation>
    <scope>NUCLEOTIDE SEQUENCE</scope>
    <source>
        <strain evidence="1">MS2.AVA.5</strain>
    </source>
</reference>
<organism evidence="1 2">
    <name type="scientific">Streptomyces achmelvichensis</name>
    <dbReference type="NCBI Taxonomy" id="3134111"/>
    <lineage>
        <taxon>Bacteria</taxon>
        <taxon>Bacillati</taxon>
        <taxon>Actinomycetota</taxon>
        <taxon>Actinomycetes</taxon>
        <taxon>Kitasatosporales</taxon>
        <taxon>Streptomycetaceae</taxon>
        <taxon>Streptomyces</taxon>
    </lineage>
</organism>